<dbReference type="NCBIfam" id="TIGR00613">
    <property type="entry name" value="reco"/>
    <property type="match status" value="1"/>
</dbReference>
<dbReference type="SUPFAM" id="SSF57863">
    <property type="entry name" value="ArfGap/RecO-like zinc finger"/>
    <property type="match status" value="1"/>
</dbReference>
<evidence type="ECO:0000256" key="5">
    <source>
        <dbReference type="ARBA" id="ARBA00023204"/>
    </source>
</evidence>
<dbReference type="PANTHER" id="PTHR33991:SF1">
    <property type="entry name" value="DNA REPAIR PROTEIN RECO"/>
    <property type="match status" value="1"/>
</dbReference>
<dbReference type="KEGG" id="glo:Glov_2799"/>
<feature type="domain" description="DNA replication/recombination mediator RecO N-terminal" evidence="8">
    <location>
        <begin position="1"/>
        <end position="78"/>
    </location>
</feature>
<evidence type="ECO:0000256" key="6">
    <source>
        <dbReference type="ARBA" id="ARBA00033409"/>
    </source>
</evidence>
<dbReference type="RefSeq" id="WP_012470841.1">
    <property type="nucleotide sequence ID" value="NC_010814.1"/>
</dbReference>
<comment type="similarity">
    <text evidence="1 7">Belongs to the RecO family.</text>
</comment>
<name>B3E7J5_TRIL1</name>
<dbReference type="EMBL" id="CP001089">
    <property type="protein sequence ID" value="ACD96512.1"/>
    <property type="molecule type" value="Genomic_DNA"/>
</dbReference>
<dbReference type="HAMAP" id="MF_00201">
    <property type="entry name" value="RecO"/>
    <property type="match status" value="1"/>
</dbReference>
<organism evidence="9 10">
    <name type="scientific">Trichlorobacter lovleyi (strain ATCC BAA-1151 / DSM 17278 / SZ)</name>
    <name type="common">Geobacter lovleyi</name>
    <dbReference type="NCBI Taxonomy" id="398767"/>
    <lineage>
        <taxon>Bacteria</taxon>
        <taxon>Pseudomonadati</taxon>
        <taxon>Thermodesulfobacteriota</taxon>
        <taxon>Desulfuromonadia</taxon>
        <taxon>Geobacterales</taxon>
        <taxon>Geobacteraceae</taxon>
        <taxon>Trichlorobacter</taxon>
    </lineage>
</organism>
<dbReference type="InterPro" id="IPR037278">
    <property type="entry name" value="ARFGAP/RecO"/>
</dbReference>
<dbReference type="Pfam" id="PF11967">
    <property type="entry name" value="RecO_N"/>
    <property type="match status" value="1"/>
</dbReference>
<dbReference type="HOGENOM" id="CLU_066632_1_0_7"/>
<dbReference type="InterPro" id="IPR042242">
    <property type="entry name" value="RecO_C"/>
</dbReference>
<dbReference type="Pfam" id="PF02565">
    <property type="entry name" value="RecO_C"/>
    <property type="match status" value="1"/>
</dbReference>
<protein>
    <recommendedName>
        <fullName evidence="2 7">DNA repair protein RecO</fullName>
    </recommendedName>
    <alternativeName>
        <fullName evidence="6 7">Recombination protein O</fullName>
    </alternativeName>
</protein>
<gene>
    <name evidence="7" type="primary">recO</name>
    <name evidence="9" type="ordered locus">Glov_2799</name>
</gene>
<dbReference type="InterPro" id="IPR012340">
    <property type="entry name" value="NA-bd_OB-fold"/>
</dbReference>
<keyword evidence="10" id="KW-1185">Reference proteome</keyword>
<keyword evidence="3 7" id="KW-0227">DNA damage</keyword>
<keyword evidence="5 7" id="KW-0234">DNA repair</keyword>
<evidence type="ECO:0000256" key="4">
    <source>
        <dbReference type="ARBA" id="ARBA00023172"/>
    </source>
</evidence>
<evidence type="ECO:0000313" key="9">
    <source>
        <dbReference type="EMBL" id="ACD96512.1"/>
    </source>
</evidence>
<evidence type="ECO:0000256" key="7">
    <source>
        <dbReference type="HAMAP-Rule" id="MF_00201"/>
    </source>
</evidence>
<dbReference type="PANTHER" id="PTHR33991">
    <property type="entry name" value="DNA REPAIR PROTEIN RECO"/>
    <property type="match status" value="1"/>
</dbReference>
<dbReference type="STRING" id="398767.Glov_2799"/>
<dbReference type="InterPro" id="IPR022572">
    <property type="entry name" value="DNA_rep/recomb_RecO_N"/>
</dbReference>
<sequence length="209" mass="23429">MKSEQCQAIILSTLNYGESDRIVSLFTLEHGRLRGFAKSARASRKRFGGQLEPANRLAVTLSLREDGLSRIERVEQSNCYPELRERLESLALALYACELVEALTPEGHPLPRLFRLLSTLFEHLAGQSGSPTDRRFFEMNLLNILGYRPALDTAALQPLSDCLKTGSFGRVRFNDTELETAGRLLDREIAGHCSRPLKSLTFLEDLAGY</sequence>
<evidence type="ECO:0000256" key="1">
    <source>
        <dbReference type="ARBA" id="ARBA00007452"/>
    </source>
</evidence>
<dbReference type="GO" id="GO:0043590">
    <property type="term" value="C:bacterial nucleoid"/>
    <property type="evidence" value="ECO:0007669"/>
    <property type="project" value="TreeGrafter"/>
</dbReference>
<dbReference type="Proteomes" id="UP000002420">
    <property type="component" value="Chromosome"/>
</dbReference>
<dbReference type="OrthoDB" id="9780797at2"/>
<dbReference type="SUPFAM" id="SSF50249">
    <property type="entry name" value="Nucleic acid-binding proteins"/>
    <property type="match status" value="1"/>
</dbReference>
<evidence type="ECO:0000259" key="8">
    <source>
        <dbReference type="Pfam" id="PF11967"/>
    </source>
</evidence>
<proteinExistence type="inferred from homology"/>
<evidence type="ECO:0000256" key="2">
    <source>
        <dbReference type="ARBA" id="ARBA00021310"/>
    </source>
</evidence>
<dbReference type="InterPro" id="IPR003717">
    <property type="entry name" value="RecO"/>
</dbReference>
<dbReference type="Gene3D" id="1.20.1440.120">
    <property type="entry name" value="Recombination protein O, C-terminal domain"/>
    <property type="match status" value="1"/>
</dbReference>
<dbReference type="AlphaFoldDB" id="B3E7J5"/>
<evidence type="ECO:0000313" key="10">
    <source>
        <dbReference type="Proteomes" id="UP000002420"/>
    </source>
</evidence>
<evidence type="ECO:0000256" key="3">
    <source>
        <dbReference type="ARBA" id="ARBA00022763"/>
    </source>
</evidence>
<accession>B3E7J5</accession>
<keyword evidence="4 7" id="KW-0233">DNA recombination</keyword>
<dbReference type="Gene3D" id="2.40.50.140">
    <property type="entry name" value="Nucleic acid-binding proteins"/>
    <property type="match status" value="1"/>
</dbReference>
<comment type="function">
    <text evidence="7">Involved in DNA repair and RecF pathway recombination.</text>
</comment>
<dbReference type="eggNOG" id="COG1381">
    <property type="taxonomic scope" value="Bacteria"/>
</dbReference>
<reference evidence="9 10" key="1">
    <citation type="submission" date="2008-05" db="EMBL/GenBank/DDBJ databases">
        <title>Complete sequence of chromosome of Geobacter lovleyi SZ.</title>
        <authorList>
            <consortium name="US DOE Joint Genome Institute"/>
            <person name="Lucas S."/>
            <person name="Copeland A."/>
            <person name="Lapidus A."/>
            <person name="Glavina del Rio T."/>
            <person name="Dalin E."/>
            <person name="Tice H."/>
            <person name="Bruce D."/>
            <person name="Goodwin L."/>
            <person name="Pitluck S."/>
            <person name="Chertkov O."/>
            <person name="Meincke L."/>
            <person name="Brettin T."/>
            <person name="Detter J.C."/>
            <person name="Han C."/>
            <person name="Tapia R."/>
            <person name="Kuske C.R."/>
            <person name="Schmutz J."/>
            <person name="Larimer F."/>
            <person name="Land M."/>
            <person name="Hauser L."/>
            <person name="Kyrpides N."/>
            <person name="Mikhailova N."/>
            <person name="Sung Y."/>
            <person name="Fletcher K.E."/>
            <person name="Ritalahti K.M."/>
            <person name="Loeffler F.E."/>
            <person name="Richardson P."/>
        </authorList>
    </citation>
    <scope>NUCLEOTIDE SEQUENCE [LARGE SCALE GENOMIC DNA]</scope>
    <source>
        <strain evidence="10">ATCC BAA-1151 / DSM 17278 / SZ</strain>
    </source>
</reference>
<dbReference type="GO" id="GO:0006310">
    <property type="term" value="P:DNA recombination"/>
    <property type="evidence" value="ECO:0007669"/>
    <property type="project" value="UniProtKB-UniRule"/>
</dbReference>
<dbReference type="GO" id="GO:0006302">
    <property type="term" value="P:double-strand break repair"/>
    <property type="evidence" value="ECO:0007669"/>
    <property type="project" value="TreeGrafter"/>
</dbReference>